<proteinExistence type="predicted"/>
<protein>
    <submittedName>
        <fullName evidence="1">Uncharacterized protein</fullName>
    </submittedName>
</protein>
<dbReference type="AlphaFoldDB" id="A0AAV2W2C8"/>
<accession>A0AAV2W2C8</accession>
<name>A0AAV2W2C8_9BIFI</name>
<gene>
    <name evidence="1" type="ORF">BANIM336_00978</name>
</gene>
<evidence type="ECO:0000313" key="1">
    <source>
        <dbReference type="EMBL" id="CDI67657.1"/>
    </source>
</evidence>
<evidence type="ECO:0000313" key="2">
    <source>
        <dbReference type="Proteomes" id="UP000035645"/>
    </source>
</evidence>
<comment type="caution">
    <text evidence="1">The sequence shown here is derived from an EMBL/GenBank/DDBJ whole genome shotgun (WGS) entry which is preliminary data.</text>
</comment>
<organism evidence="1 2">
    <name type="scientific">Bifidobacterium animalis subsp. animalis IM386</name>
    <dbReference type="NCBI Taxonomy" id="1402194"/>
    <lineage>
        <taxon>Bacteria</taxon>
        <taxon>Bacillati</taxon>
        <taxon>Actinomycetota</taxon>
        <taxon>Actinomycetes</taxon>
        <taxon>Bifidobacteriales</taxon>
        <taxon>Bifidobacteriaceae</taxon>
        <taxon>Bifidobacterium</taxon>
    </lineage>
</organism>
<reference evidence="1 2" key="1">
    <citation type="submission" date="2013-10" db="EMBL/GenBank/DDBJ databases">
        <authorList>
            <person name="Manrique M."/>
        </authorList>
    </citation>
    <scope>NUCLEOTIDE SEQUENCE [LARGE SCALE GENOMIC DNA]</scope>
    <source>
        <strain evidence="1 2">IM386</strain>
    </source>
</reference>
<reference evidence="1 2" key="2">
    <citation type="submission" date="2015-01" db="EMBL/GenBank/DDBJ databases">
        <title>Genome sequence of a Bifidobacterium animalis strain.</title>
        <authorList>
            <person name="Bogovic-Matijasic B."/>
            <person name="Hacin B."/>
            <person name="Citar M."/>
            <person name="Svigelj K."/>
            <person name="Stempelj M."/>
            <person name="Rogelj I."/>
        </authorList>
    </citation>
    <scope>NUCLEOTIDE SEQUENCE [LARGE SCALE GENOMIC DNA]</scope>
    <source>
        <strain evidence="1 2">IM386</strain>
    </source>
</reference>
<dbReference type="Proteomes" id="UP000035645">
    <property type="component" value="Unassembled WGS sequence"/>
</dbReference>
<dbReference type="EMBL" id="CBUQ010000007">
    <property type="protein sequence ID" value="CDI67657.1"/>
    <property type="molecule type" value="Genomic_DNA"/>
</dbReference>
<sequence length="302" mass="33326">MQLGGDDRGFDVDVRQELLGDAAHTTADHEQLGAEVQLHETVVLGEALGPLLIAHVELFTDRRCRILLRIALALRQLDVAELGVGDEHAIVDQSGADTGAEGGGDDKPLLACRRTERLFRQTGRVRVVDHGDRATACLREHLGHVHTNPRLIEVRHEVELLARLDRSRERNAHRHVLGHFEMLELLAHDISHGLGSGVLGGEDLQAGFGEFALLQIHRGGLDARATDVNAECLCSVNHCNLPCRSNPRRALVACPIPHIVAYLSDMKTLDSLIFLIRYTIGRHRKAIVCRSGDSLLIHRINK</sequence>